<accession>A0A0F9NXE9</accession>
<reference evidence="1" key="1">
    <citation type="journal article" date="2015" name="Nature">
        <title>Complex archaea that bridge the gap between prokaryotes and eukaryotes.</title>
        <authorList>
            <person name="Spang A."/>
            <person name="Saw J.H."/>
            <person name="Jorgensen S.L."/>
            <person name="Zaremba-Niedzwiedzka K."/>
            <person name="Martijn J."/>
            <person name="Lind A.E."/>
            <person name="van Eijk R."/>
            <person name="Schleper C."/>
            <person name="Guy L."/>
            <person name="Ettema T.J."/>
        </authorList>
    </citation>
    <scope>NUCLEOTIDE SEQUENCE</scope>
</reference>
<protein>
    <submittedName>
        <fullName evidence="1">Uncharacterized protein</fullName>
    </submittedName>
</protein>
<proteinExistence type="predicted"/>
<dbReference type="EMBL" id="LAZR01002903">
    <property type="protein sequence ID" value="KKN24190.1"/>
    <property type="molecule type" value="Genomic_DNA"/>
</dbReference>
<sequence length="75" mass="8966">MYQPYCCDDPLLREPTRFPGYGRSFWHCRLPATYAYDDQMPLCSIHAYPLRGDWRLLRINDWGPIRLSIMPKEDS</sequence>
<name>A0A0F9NXE9_9ZZZZ</name>
<organism evidence="1">
    <name type="scientific">marine sediment metagenome</name>
    <dbReference type="NCBI Taxonomy" id="412755"/>
    <lineage>
        <taxon>unclassified sequences</taxon>
        <taxon>metagenomes</taxon>
        <taxon>ecological metagenomes</taxon>
    </lineage>
</organism>
<comment type="caution">
    <text evidence="1">The sequence shown here is derived from an EMBL/GenBank/DDBJ whole genome shotgun (WGS) entry which is preliminary data.</text>
</comment>
<evidence type="ECO:0000313" key="1">
    <source>
        <dbReference type="EMBL" id="KKN24190.1"/>
    </source>
</evidence>
<dbReference type="AlphaFoldDB" id="A0A0F9NXE9"/>
<gene>
    <name evidence="1" type="ORF">LCGC14_0897560</name>
</gene>